<dbReference type="Proteomes" id="UP001439875">
    <property type="component" value="Unassembled WGS sequence"/>
</dbReference>
<keyword evidence="2" id="KW-1185">Reference proteome</keyword>
<proteinExistence type="predicted"/>
<protein>
    <submittedName>
        <fullName evidence="1">Uncharacterized protein</fullName>
    </submittedName>
</protein>
<organism evidence="1 2">
    <name type="scientific">Robertmurraya yapensis</name>
    <name type="common">ex Hitch et al 2024</name>
    <dbReference type="NCBI Taxonomy" id="3133160"/>
    <lineage>
        <taxon>Bacteria</taxon>
        <taxon>Bacillati</taxon>
        <taxon>Bacillota</taxon>
        <taxon>Bacilli</taxon>
        <taxon>Bacillales</taxon>
        <taxon>Bacillaceae</taxon>
        <taxon>Robertmurraya</taxon>
    </lineage>
</organism>
<evidence type="ECO:0000313" key="2">
    <source>
        <dbReference type="Proteomes" id="UP001439875"/>
    </source>
</evidence>
<reference evidence="1" key="1">
    <citation type="submission" date="2024-03" db="EMBL/GenBank/DDBJ databases">
        <title>Human intestinal bacterial collection.</title>
        <authorList>
            <person name="Pauvert C."/>
            <person name="Hitch T.C.A."/>
            <person name="Clavel T."/>
        </authorList>
    </citation>
    <scope>NUCLEOTIDE SEQUENCE</scope>
    <source>
        <strain evidence="1">CLA-AA-H227</strain>
    </source>
</reference>
<gene>
    <name evidence="1" type="ORF">WMO40_14885</name>
</gene>
<accession>A0ACC6SD67</accession>
<evidence type="ECO:0000313" key="1">
    <source>
        <dbReference type="EMBL" id="MEQ2527989.1"/>
    </source>
</evidence>
<name>A0ACC6SD67_9BACI</name>
<dbReference type="EMBL" id="JBBMEW010000013">
    <property type="protein sequence ID" value="MEQ2527989.1"/>
    <property type="molecule type" value="Genomic_DNA"/>
</dbReference>
<sequence length="129" mass="14881">MKVGCEERMLVTELIEKINRCVEEFDYVRARKYIEENLEVLEAKKLYLKSNAREIHKFLSEQLKSGVRPISRSDLAVINSINAYAYQFDLRGIKVVLRDHAQLFLKEEAVAYLNSDAKTILSGMKVING</sequence>
<comment type="caution">
    <text evidence="1">The sequence shown here is derived from an EMBL/GenBank/DDBJ whole genome shotgun (WGS) entry which is preliminary data.</text>
</comment>